<keyword evidence="2" id="KW-0680">Restriction system</keyword>
<evidence type="ECO:0000313" key="5">
    <source>
        <dbReference type="EMBL" id="CAK9888605.1"/>
    </source>
</evidence>
<evidence type="ECO:0000313" key="6">
    <source>
        <dbReference type="EMBL" id="VVM89592.1"/>
    </source>
</evidence>
<accession>A0A5E6TAN5</accession>
<evidence type="ECO:0000256" key="2">
    <source>
        <dbReference type="ARBA" id="ARBA00022747"/>
    </source>
</evidence>
<proteinExistence type="inferred from homology"/>
<dbReference type="PANTHER" id="PTHR30408">
    <property type="entry name" value="TYPE-1 RESTRICTION ENZYME ECOKI SPECIFICITY PROTEIN"/>
    <property type="match status" value="1"/>
</dbReference>
<dbReference type="REBASE" id="811599">
    <property type="entry name" value="S.PflPS652ORF1433P"/>
</dbReference>
<reference evidence="5 7" key="2">
    <citation type="submission" date="2024-03" db="EMBL/GenBank/DDBJ databases">
        <authorList>
            <person name="Alaster D. Moffat"/>
            <person name="Govind Chandra"/>
            <person name="Andrew W. Truman"/>
        </authorList>
    </citation>
    <scope>NUCLEOTIDE SEQUENCE [LARGE SCALE GENOMIC DNA]</scope>
    <source>
        <strain evidence="5">PS652</strain>
    </source>
</reference>
<dbReference type="PANTHER" id="PTHR30408:SF12">
    <property type="entry name" value="TYPE I RESTRICTION ENZYME MJAVIII SPECIFICITY SUBUNIT"/>
    <property type="match status" value="1"/>
</dbReference>
<dbReference type="Pfam" id="PF01420">
    <property type="entry name" value="Methylase_S"/>
    <property type="match status" value="1"/>
</dbReference>
<dbReference type="RefSeq" id="WP_150776920.1">
    <property type="nucleotide sequence ID" value="NZ_OZ024668.1"/>
</dbReference>
<gene>
    <name evidence="5" type="ORF">PS652_01434</name>
    <name evidence="6" type="ORF">PS652_02714</name>
</gene>
<dbReference type="EMBL" id="OZ024668">
    <property type="protein sequence ID" value="CAK9888605.1"/>
    <property type="molecule type" value="Genomic_DNA"/>
</dbReference>
<dbReference type="AlphaFoldDB" id="A0A5E6TAN5"/>
<dbReference type="Gene3D" id="3.90.220.20">
    <property type="entry name" value="DNA methylase specificity domains"/>
    <property type="match status" value="2"/>
</dbReference>
<protein>
    <recommendedName>
        <fullName evidence="4">Type I restriction modification DNA specificity domain-containing protein</fullName>
    </recommendedName>
</protein>
<dbReference type="GO" id="GO:0003677">
    <property type="term" value="F:DNA binding"/>
    <property type="evidence" value="ECO:0007669"/>
    <property type="project" value="UniProtKB-KW"/>
</dbReference>
<dbReference type="CDD" id="cd16961">
    <property type="entry name" value="RMtype1_S_TRD-CR_like"/>
    <property type="match status" value="1"/>
</dbReference>
<feature type="domain" description="Type I restriction modification DNA specificity" evidence="4">
    <location>
        <begin position="64"/>
        <end position="206"/>
    </location>
</feature>
<dbReference type="EMBL" id="CABVHG010000014">
    <property type="protein sequence ID" value="VVM89592.1"/>
    <property type="molecule type" value="Genomic_DNA"/>
</dbReference>
<organism evidence="6">
    <name type="scientific">Pseudomonas fluorescens</name>
    <dbReference type="NCBI Taxonomy" id="294"/>
    <lineage>
        <taxon>Bacteria</taxon>
        <taxon>Pseudomonadati</taxon>
        <taxon>Pseudomonadota</taxon>
        <taxon>Gammaproteobacteria</taxon>
        <taxon>Pseudomonadales</taxon>
        <taxon>Pseudomonadaceae</taxon>
        <taxon>Pseudomonas</taxon>
    </lineage>
</organism>
<comment type="similarity">
    <text evidence="1">Belongs to the type-I restriction system S methylase family.</text>
</comment>
<reference evidence="6" key="1">
    <citation type="submission" date="2019-09" db="EMBL/GenBank/DDBJ databases">
        <authorList>
            <person name="Chandra G."/>
            <person name="Truman W A."/>
        </authorList>
    </citation>
    <scope>NUCLEOTIDE SEQUENCE [LARGE SCALE GENOMIC DNA]</scope>
    <source>
        <strain evidence="6">PS652</strain>
    </source>
</reference>
<evidence type="ECO:0000259" key="4">
    <source>
        <dbReference type="Pfam" id="PF01420"/>
    </source>
</evidence>
<name>A0A5E6TAN5_PSEFL</name>
<dbReference type="InterPro" id="IPR000055">
    <property type="entry name" value="Restrct_endonuc_typeI_TRD"/>
</dbReference>
<keyword evidence="3" id="KW-0238">DNA-binding</keyword>
<dbReference type="InterPro" id="IPR044946">
    <property type="entry name" value="Restrct_endonuc_typeI_TRD_sf"/>
</dbReference>
<dbReference type="InterPro" id="IPR052021">
    <property type="entry name" value="Type-I_RS_S_subunit"/>
</dbReference>
<evidence type="ECO:0000256" key="1">
    <source>
        <dbReference type="ARBA" id="ARBA00010923"/>
    </source>
</evidence>
<sequence length="503" mass="56236">MYTVKIKPDILEHRLDCGFYNPVGLSATEKLHSSVEVKKIFELVDKKRKITNGVRGPEWAISVYKLIRLQDCNYWMVNSDDAASISKIQFEENRRCKLRVNDIVVAIGGYIGNAAVVVKQCEAVIGQHSAVLPEPEQVGVDSRFLVAYLNSKFAEAIFSRYVSGTVQAGINLEDLRDLPAPSPNSTVQKYIGDKVRQAERLRAWEKSLEIKLDSFTQRYQPEQKTPSSLASMVSPDLMTDMLTATTYRDHYIKNQKNLRAKAKTTSISHFLQSVTNGFDERDELAEGLPYVKVADVHAGYINVKNAPKIRISALDDASTKQKPKQGDLLLTRKGTFGVAAVVMESTDFLCSSEVFSCKPKKTEFMPILSWFLNSPAGNMQFWQFSTGTTMPGINQENLGNILIPDFSDVDLDGFNSLHELRHKAKKNSELLTESAKLLVEALIEGQLIETELVAAEQALQAGNDQLDRRILNRLKTDGIDGQRPALFADLDELYHLLTQAQGD</sequence>
<dbReference type="GO" id="GO:0009307">
    <property type="term" value="P:DNA restriction-modification system"/>
    <property type="evidence" value="ECO:0007669"/>
    <property type="project" value="UniProtKB-KW"/>
</dbReference>
<evidence type="ECO:0000256" key="3">
    <source>
        <dbReference type="ARBA" id="ARBA00023125"/>
    </source>
</evidence>
<dbReference type="SUPFAM" id="SSF116734">
    <property type="entry name" value="DNA methylase specificity domain"/>
    <property type="match status" value="2"/>
</dbReference>
<evidence type="ECO:0000313" key="7">
    <source>
        <dbReference type="Proteomes" id="UP000326595"/>
    </source>
</evidence>
<dbReference type="Proteomes" id="UP000326595">
    <property type="component" value="Chromosome"/>
</dbReference>